<feature type="compositionally biased region" description="Basic residues" evidence="5">
    <location>
        <begin position="1"/>
        <end position="11"/>
    </location>
</feature>
<dbReference type="Gene3D" id="1.25.10.10">
    <property type="entry name" value="Leucine-rich Repeat Variant"/>
    <property type="match status" value="2"/>
</dbReference>
<dbReference type="Pfam" id="PF00514">
    <property type="entry name" value="Arm"/>
    <property type="match status" value="1"/>
</dbReference>
<comment type="similarity">
    <text evidence="1">Belongs to the importin alpha family.</text>
</comment>
<dbReference type="GO" id="GO:0015031">
    <property type="term" value="P:protein transport"/>
    <property type="evidence" value="ECO:0007669"/>
    <property type="project" value="UniProtKB-KW"/>
</dbReference>
<name>A0AAV1DA44_OLDCO</name>
<organism evidence="6 7">
    <name type="scientific">Oldenlandia corymbosa var. corymbosa</name>
    <dbReference type="NCBI Taxonomy" id="529605"/>
    <lineage>
        <taxon>Eukaryota</taxon>
        <taxon>Viridiplantae</taxon>
        <taxon>Streptophyta</taxon>
        <taxon>Embryophyta</taxon>
        <taxon>Tracheophyta</taxon>
        <taxon>Spermatophyta</taxon>
        <taxon>Magnoliopsida</taxon>
        <taxon>eudicotyledons</taxon>
        <taxon>Gunneridae</taxon>
        <taxon>Pentapetalae</taxon>
        <taxon>asterids</taxon>
        <taxon>lamiids</taxon>
        <taxon>Gentianales</taxon>
        <taxon>Rubiaceae</taxon>
        <taxon>Rubioideae</taxon>
        <taxon>Spermacoceae</taxon>
        <taxon>Hedyotis-Oldenlandia complex</taxon>
        <taxon>Oldenlandia</taxon>
    </lineage>
</organism>
<keyword evidence="7" id="KW-1185">Reference proteome</keyword>
<accession>A0AAV1DA44</accession>
<sequence length="439" mass="49632">MGKKKGKKTMSKKMMDPAQELQQPGTTYTDPEEVDFMPAVEQDFQKLGIATDPEEFWHLPKEVRWKYIRLLFGSERTRSIESRPSAELREFFSFYAKSLFMDDCPDHQFEGAWTLANIVSGPSEYVELAVDLGAVTCLKRLLSSPSDDVRELAVLALGNIAGDSDIHRDAVLREEALDPLLKQLHEHARLSMLRVLSFTLFNIFRGKPQINVPPAFQALNILVFSEDTHPMLDVQIPALCTVRKIARGDDSQRKGLLPCLWTLLVSDNETIQREACRTISDIVTAGNEDQNQALIRAGFIEPLIYVLTADSDGLRKVAGQTVLDVISGGCRFRNKVKGLEGFIKPLSDLLMSEESVIVEFCLDGLALLCQPSDEEKRPGAYNFFARLIDEALGFDRIDHLQKKSNDENIREKASKIWLPMYAEALKLYIYFEEMADLCF</sequence>
<evidence type="ECO:0000256" key="5">
    <source>
        <dbReference type="SAM" id="MobiDB-lite"/>
    </source>
</evidence>
<dbReference type="InterPro" id="IPR016024">
    <property type="entry name" value="ARM-type_fold"/>
</dbReference>
<evidence type="ECO:0000256" key="2">
    <source>
        <dbReference type="ARBA" id="ARBA00022448"/>
    </source>
</evidence>
<keyword evidence="2" id="KW-0813">Transport</keyword>
<feature type="compositionally biased region" description="Polar residues" evidence="5">
    <location>
        <begin position="20"/>
        <end position="29"/>
    </location>
</feature>
<evidence type="ECO:0000313" key="7">
    <source>
        <dbReference type="Proteomes" id="UP001161247"/>
    </source>
</evidence>
<evidence type="ECO:0000256" key="3">
    <source>
        <dbReference type="ARBA" id="ARBA00022737"/>
    </source>
</evidence>
<dbReference type="InterPro" id="IPR000225">
    <property type="entry name" value="Armadillo"/>
</dbReference>
<evidence type="ECO:0000256" key="4">
    <source>
        <dbReference type="ARBA" id="ARBA00022927"/>
    </source>
</evidence>
<protein>
    <submittedName>
        <fullName evidence="6">OLC1v1002920C1</fullName>
    </submittedName>
</protein>
<gene>
    <name evidence="6" type="ORF">OLC1_LOCUS13238</name>
</gene>
<proteinExistence type="inferred from homology"/>
<feature type="region of interest" description="Disordered" evidence="5">
    <location>
        <begin position="1"/>
        <end position="31"/>
    </location>
</feature>
<dbReference type="AlphaFoldDB" id="A0AAV1DA44"/>
<dbReference type="Proteomes" id="UP001161247">
    <property type="component" value="Chromosome 4"/>
</dbReference>
<dbReference type="InterPro" id="IPR011989">
    <property type="entry name" value="ARM-like"/>
</dbReference>
<reference evidence="6" key="1">
    <citation type="submission" date="2023-03" db="EMBL/GenBank/DDBJ databases">
        <authorList>
            <person name="Julca I."/>
        </authorList>
    </citation>
    <scope>NUCLEOTIDE SEQUENCE</scope>
</reference>
<keyword evidence="3" id="KW-0677">Repeat</keyword>
<dbReference type="PANTHER" id="PTHR23316">
    <property type="entry name" value="IMPORTIN ALPHA"/>
    <property type="match status" value="1"/>
</dbReference>
<evidence type="ECO:0000256" key="1">
    <source>
        <dbReference type="ARBA" id="ARBA00010394"/>
    </source>
</evidence>
<dbReference type="SUPFAM" id="SSF48371">
    <property type="entry name" value="ARM repeat"/>
    <property type="match status" value="1"/>
</dbReference>
<dbReference type="SMART" id="SM00185">
    <property type="entry name" value="ARM"/>
    <property type="match status" value="4"/>
</dbReference>
<evidence type="ECO:0000313" key="6">
    <source>
        <dbReference type="EMBL" id="CAI9104281.1"/>
    </source>
</evidence>
<dbReference type="EMBL" id="OX459121">
    <property type="protein sequence ID" value="CAI9104281.1"/>
    <property type="molecule type" value="Genomic_DNA"/>
</dbReference>
<keyword evidence="4" id="KW-0653">Protein transport</keyword>